<sequence length="120" mass="13975">MGWIRSWLEADLSKIGDAKQKFLTRSGVFEGIMDTADEDYKAYFRAWIVDLRTLISKVHRKYEDFQGDCLTPWLEAKKAGKPQKCDKLEKDALELVKARENIMTYETFMECLDEDLAIEA</sequence>
<comment type="caution">
    <text evidence="1">The sequence shown here is derived from an EMBL/GenBank/DDBJ whole genome shotgun (WGS) entry which is preliminary data.</text>
</comment>
<gene>
    <name evidence="1" type="ORF">EUX98_g6423</name>
</gene>
<evidence type="ECO:0000313" key="2">
    <source>
        <dbReference type="Proteomes" id="UP000308730"/>
    </source>
</evidence>
<organism evidence="1 2">
    <name type="scientific">Antrodiella citrinella</name>
    <dbReference type="NCBI Taxonomy" id="2447956"/>
    <lineage>
        <taxon>Eukaryota</taxon>
        <taxon>Fungi</taxon>
        <taxon>Dikarya</taxon>
        <taxon>Basidiomycota</taxon>
        <taxon>Agaricomycotina</taxon>
        <taxon>Agaricomycetes</taxon>
        <taxon>Polyporales</taxon>
        <taxon>Steccherinaceae</taxon>
        <taxon>Antrodiella</taxon>
    </lineage>
</organism>
<evidence type="ECO:0000313" key="1">
    <source>
        <dbReference type="EMBL" id="THH27761.1"/>
    </source>
</evidence>
<dbReference type="Proteomes" id="UP000308730">
    <property type="component" value="Unassembled WGS sequence"/>
</dbReference>
<keyword evidence="2" id="KW-1185">Reference proteome</keyword>
<name>A0A4S4MRM3_9APHY</name>
<reference evidence="1 2" key="1">
    <citation type="submission" date="2019-02" db="EMBL/GenBank/DDBJ databases">
        <title>Genome sequencing of the rare red list fungi Antrodiella citrinella (Flaviporus citrinellus).</title>
        <authorList>
            <person name="Buettner E."/>
            <person name="Kellner H."/>
        </authorList>
    </citation>
    <scope>NUCLEOTIDE SEQUENCE [LARGE SCALE GENOMIC DNA]</scope>
    <source>
        <strain evidence="1 2">DSM 108506</strain>
    </source>
</reference>
<proteinExistence type="predicted"/>
<accession>A0A4S4MRM3</accession>
<dbReference type="OrthoDB" id="10646215at2759"/>
<protein>
    <submittedName>
        <fullName evidence="1">Uncharacterized protein</fullName>
    </submittedName>
</protein>
<dbReference type="AlphaFoldDB" id="A0A4S4MRM3"/>
<dbReference type="EMBL" id="SGPM01000227">
    <property type="protein sequence ID" value="THH27761.1"/>
    <property type="molecule type" value="Genomic_DNA"/>
</dbReference>